<keyword evidence="2" id="KW-1133">Transmembrane helix</keyword>
<protein>
    <submittedName>
        <fullName evidence="3">Myosin-binding protein 3</fullName>
    </submittedName>
</protein>
<dbReference type="Proteomes" id="UP001153555">
    <property type="component" value="Unassembled WGS sequence"/>
</dbReference>
<keyword evidence="2" id="KW-0812">Transmembrane</keyword>
<sequence length="554" mass="62411">MLHRSTNKITLILIYAVPEWILIVLLLLNSIFSYLITKFAQFFGLKPPCPWCTRIDHVFDPAKGDKSMNIDYLCGFHFKEILKLGFCSNHRKLVDSGDICDDCLSSRPEFKESPRYFGLFGKMKRFGNFGCDSEKVGENGEISLNCSCCGVTIVNHDGKVVKLPDFSADLCDNVKALDDNSESILICEFEGNLEITDKREEENGYVSVVEKENDVSEEKLTMIMNDKSVQVCFQEDAPVQISSQHLEFFMDYSGHKLVPIELIDSVTEEHHVKEIEGGDIAEDEEIRVDSEVGGEVKEELLVEIGGQNQSTFLDFYTFEEPKFAKLGSMCVEEDETSQGFHAEGCHFKRGFENYSVFPLTKWPAEEATGVQEHAGAGRDNKTSDFQADNAAREDITLGNKENENDSEDNNEKEADVSIGIKIHDLHITDEIQTQSCGHTCGSLHEDYLTTSSVNLYPDDDHGTAQLEEQMVETQPSSPNIHRDHMTNDQWSLRLGFMRGDKTPTRVLPKLELGYENCDRILVAGLGLGRVDGEKYDHQRVFRTVSSFEGGRVSH</sequence>
<reference evidence="3" key="1">
    <citation type="submission" date="2019-12" db="EMBL/GenBank/DDBJ databases">
        <authorList>
            <person name="Scholes J."/>
        </authorList>
    </citation>
    <scope>NUCLEOTIDE SEQUENCE</scope>
</reference>
<dbReference type="OrthoDB" id="1888939at2759"/>
<dbReference type="InterPro" id="IPR039306">
    <property type="entry name" value="MYOB"/>
</dbReference>
<keyword evidence="2" id="KW-0472">Membrane</keyword>
<feature type="compositionally biased region" description="Basic and acidic residues" evidence="1">
    <location>
        <begin position="390"/>
        <end position="413"/>
    </location>
</feature>
<evidence type="ECO:0000313" key="3">
    <source>
        <dbReference type="EMBL" id="CAA0841393.1"/>
    </source>
</evidence>
<evidence type="ECO:0000256" key="2">
    <source>
        <dbReference type="SAM" id="Phobius"/>
    </source>
</evidence>
<dbReference type="PANTHER" id="PTHR31448">
    <property type="entry name" value="MYOSIN-BINDING PROTEIN 2"/>
    <property type="match status" value="1"/>
</dbReference>
<dbReference type="GO" id="GO:0017022">
    <property type="term" value="F:myosin binding"/>
    <property type="evidence" value="ECO:0007669"/>
    <property type="project" value="InterPro"/>
</dbReference>
<organism evidence="3 4">
    <name type="scientific">Striga hermonthica</name>
    <name type="common">Purple witchweed</name>
    <name type="synonym">Buchnera hermonthica</name>
    <dbReference type="NCBI Taxonomy" id="68872"/>
    <lineage>
        <taxon>Eukaryota</taxon>
        <taxon>Viridiplantae</taxon>
        <taxon>Streptophyta</taxon>
        <taxon>Embryophyta</taxon>
        <taxon>Tracheophyta</taxon>
        <taxon>Spermatophyta</taxon>
        <taxon>Magnoliopsida</taxon>
        <taxon>eudicotyledons</taxon>
        <taxon>Gunneridae</taxon>
        <taxon>Pentapetalae</taxon>
        <taxon>asterids</taxon>
        <taxon>lamiids</taxon>
        <taxon>Lamiales</taxon>
        <taxon>Orobanchaceae</taxon>
        <taxon>Buchnereae</taxon>
        <taxon>Striga</taxon>
    </lineage>
</organism>
<dbReference type="EMBL" id="CACSLK010034108">
    <property type="protein sequence ID" value="CAA0841393.1"/>
    <property type="molecule type" value="Genomic_DNA"/>
</dbReference>
<gene>
    <name evidence="3" type="ORF">SHERM_07405</name>
</gene>
<dbReference type="AlphaFoldDB" id="A0A9N7P112"/>
<accession>A0A9N7P112</accession>
<evidence type="ECO:0000313" key="4">
    <source>
        <dbReference type="Proteomes" id="UP001153555"/>
    </source>
</evidence>
<proteinExistence type="predicted"/>
<evidence type="ECO:0000256" key="1">
    <source>
        <dbReference type="SAM" id="MobiDB-lite"/>
    </source>
</evidence>
<comment type="caution">
    <text evidence="3">The sequence shown here is derived from an EMBL/GenBank/DDBJ whole genome shotgun (WGS) entry which is preliminary data.</text>
</comment>
<feature type="region of interest" description="Disordered" evidence="1">
    <location>
        <begin position="370"/>
        <end position="413"/>
    </location>
</feature>
<name>A0A9N7P112_STRHE</name>
<feature type="transmembrane region" description="Helical" evidence="2">
    <location>
        <begin position="12"/>
        <end position="36"/>
    </location>
</feature>
<keyword evidence="4" id="KW-1185">Reference proteome</keyword>
<dbReference type="PANTHER" id="PTHR31448:SF3">
    <property type="entry name" value="MYOSIN-BINDING PROTEIN 2"/>
    <property type="match status" value="1"/>
</dbReference>